<dbReference type="EMBL" id="QXFV01005742">
    <property type="protein sequence ID" value="KAE8963780.1"/>
    <property type="molecule type" value="Genomic_DNA"/>
</dbReference>
<protein>
    <submittedName>
        <fullName evidence="2">Uncharacterized protein</fullName>
    </submittedName>
</protein>
<comment type="caution">
    <text evidence="2">The sequence shown here is derived from an EMBL/GenBank/DDBJ whole genome shotgun (WGS) entry which is preliminary data.</text>
</comment>
<proteinExistence type="predicted"/>
<dbReference type="AlphaFoldDB" id="A0A6A3H3C5"/>
<reference evidence="2 3" key="1">
    <citation type="submission" date="2018-09" db="EMBL/GenBank/DDBJ databases">
        <title>Genomic investigation of the strawberry pathogen Phytophthora fragariae indicates pathogenicity is determined by transcriptional variation in three key races.</title>
        <authorList>
            <person name="Adams T.M."/>
            <person name="Armitage A.D."/>
            <person name="Sobczyk M.K."/>
            <person name="Bates H.J."/>
            <person name="Dunwell J.M."/>
            <person name="Nellist C.F."/>
            <person name="Harrison R.J."/>
        </authorList>
    </citation>
    <scope>NUCLEOTIDE SEQUENCE [LARGE SCALE GENOMIC DNA]</scope>
    <source>
        <strain evidence="2 3">SCRP249</strain>
    </source>
</reference>
<feature type="region of interest" description="Disordered" evidence="1">
    <location>
        <begin position="181"/>
        <end position="216"/>
    </location>
</feature>
<accession>A0A6A3H3C5</accession>
<evidence type="ECO:0000313" key="3">
    <source>
        <dbReference type="Proteomes" id="UP000429607"/>
    </source>
</evidence>
<name>A0A6A3H3C5_9STRA</name>
<gene>
    <name evidence="2" type="ORF">PR001_g29265</name>
</gene>
<evidence type="ECO:0000313" key="2">
    <source>
        <dbReference type="EMBL" id="KAE8963780.1"/>
    </source>
</evidence>
<sequence length="477" mass="53759">MAQYLREPLFVLEVNTHNDAHVQRYSYQDYILPNGDTHETGCGGALDDASAKNMLANYASLHVLPTMLVLKRHEGHFYGVHHGELATRWQAEGDLVFANENCSTHSWFDEIVAHNAYSTEHIGRVDVLNDEDVTNAVIIGATERRDRLDIIHDRLRLPRLDREPYDIAILDSGLQAEANRLHKQAGPARPASTDAGEGRDRQVPDARTTGRAPISTQGRVALQTMQRILDSMDMEPEFISDRSKMRQLQEENDQAAATWRRRLLRARTPDRPPPEGARDLLATVRWLLLHRDMLHDLLGHLPYPEVAVKMMPTALLQQWGELEVYDSQTSILRAMLSQESIPDAVRVYCRTWLAACTTEGGSTRDRIIAKDATRWVRLANMHAAAPPGARPATMSEDCWHTLHILPYVIWVWGATPWGGAYRSALSELYRVHPALQQLCEKVTGKMEWGDAVVLPSGITWEDRLTGMEAGQPATPRC</sequence>
<organism evidence="2 3">
    <name type="scientific">Phytophthora rubi</name>
    <dbReference type="NCBI Taxonomy" id="129364"/>
    <lineage>
        <taxon>Eukaryota</taxon>
        <taxon>Sar</taxon>
        <taxon>Stramenopiles</taxon>
        <taxon>Oomycota</taxon>
        <taxon>Peronosporomycetes</taxon>
        <taxon>Peronosporales</taxon>
        <taxon>Peronosporaceae</taxon>
        <taxon>Phytophthora</taxon>
    </lineage>
</organism>
<evidence type="ECO:0000256" key="1">
    <source>
        <dbReference type="SAM" id="MobiDB-lite"/>
    </source>
</evidence>
<dbReference type="Proteomes" id="UP000429607">
    <property type="component" value="Unassembled WGS sequence"/>
</dbReference>